<protein>
    <recommendedName>
        <fullName evidence="3">Histone-lysine N-methyltransferase SETMAR</fullName>
    </recommendedName>
</protein>
<evidence type="ECO:0000313" key="1">
    <source>
        <dbReference type="EMBL" id="KOC60038.1"/>
    </source>
</evidence>
<evidence type="ECO:0000313" key="2">
    <source>
        <dbReference type="Proteomes" id="UP000053825"/>
    </source>
</evidence>
<evidence type="ECO:0008006" key="3">
    <source>
        <dbReference type="Google" id="ProtNLM"/>
    </source>
</evidence>
<keyword evidence="2" id="KW-1185">Reference proteome</keyword>
<proteinExistence type="predicted"/>
<gene>
    <name evidence="1" type="ORF">WH47_09178</name>
</gene>
<name>A0A0L7QN38_9HYME</name>
<dbReference type="Proteomes" id="UP000053825">
    <property type="component" value="Unassembled WGS sequence"/>
</dbReference>
<organism evidence="1 2">
    <name type="scientific">Habropoda laboriosa</name>
    <dbReference type="NCBI Taxonomy" id="597456"/>
    <lineage>
        <taxon>Eukaryota</taxon>
        <taxon>Metazoa</taxon>
        <taxon>Ecdysozoa</taxon>
        <taxon>Arthropoda</taxon>
        <taxon>Hexapoda</taxon>
        <taxon>Insecta</taxon>
        <taxon>Pterygota</taxon>
        <taxon>Neoptera</taxon>
        <taxon>Endopterygota</taxon>
        <taxon>Hymenoptera</taxon>
        <taxon>Apocrita</taxon>
        <taxon>Aculeata</taxon>
        <taxon>Apoidea</taxon>
        <taxon>Anthophila</taxon>
        <taxon>Apidae</taxon>
        <taxon>Habropoda</taxon>
    </lineage>
</organism>
<dbReference type="EMBL" id="KQ414860">
    <property type="protein sequence ID" value="KOC60038.1"/>
    <property type="molecule type" value="Genomic_DNA"/>
</dbReference>
<reference evidence="1 2" key="1">
    <citation type="submission" date="2015-07" db="EMBL/GenBank/DDBJ databases">
        <title>The genome of Habropoda laboriosa.</title>
        <authorList>
            <person name="Pan H."/>
            <person name="Kapheim K."/>
        </authorList>
    </citation>
    <scope>NUCLEOTIDE SEQUENCE [LARGE SCALE GENOMIC DNA]</scope>
    <source>
        <strain evidence="1">0110345459</strain>
    </source>
</reference>
<accession>A0A0L7QN38</accession>
<sequence>MHCSHRTVLRHLKTMEKLQKLSSWISHYLSQENKNQEKPQELINQRDACTTGQKFWITVH</sequence>
<dbReference type="AlphaFoldDB" id="A0A0L7QN38"/>